<evidence type="ECO:0000313" key="2">
    <source>
        <dbReference type="EMBL" id="KAK8782119.1"/>
    </source>
</evidence>
<dbReference type="Proteomes" id="UP001321473">
    <property type="component" value="Unassembled WGS sequence"/>
</dbReference>
<dbReference type="AlphaFoldDB" id="A0AAQ4F4U9"/>
<comment type="caution">
    <text evidence="2">The sequence shown here is derived from an EMBL/GenBank/DDBJ whole genome shotgun (WGS) entry which is preliminary data.</text>
</comment>
<gene>
    <name evidence="2" type="ORF">V5799_016539</name>
</gene>
<proteinExistence type="predicted"/>
<sequence>MTANLSETFHSWNLKPNMTANLSETFHSWNLKPNMTANLSETFHSWNLKPNMTANLSETFHSWNLKPNMTPNLSETPFVEPEAEHDGELIQNFPFVEPEAEHDGELIQNFPFVEAEAKHDGELIRNFPFVEPEAEHDGELIRNFPCEWIRSSVGAKCTTRPSPQPLSLVVPSTGDRRAPAVLTGREPALASPCAAAVGDRSLRDLSSLLLDRVCLSATSLWAARVPPPKLVEERNARPRLRWLNRSRAADSPREPGATAEQQRSSWDTFPTGSPAEQRR</sequence>
<keyword evidence="3" id="KW-1185">Reference proteome</keyword>
<evidence type="ECO:0000313" key="3">
    <source>
        <dbReference type="Proteomes" id="UP001321473"/>
    </source>
</evidence>
<reference evidence="2 3" key="1">
    <citation type="journal article" date="2023" name="Arcadia Sci">
        <title>De novo assembly of a long-read Amblyomma americanum tick genome.</title>
        <authorList>
            <person name="Chou S."/>
            <person name="Poskanzer K.E."/>
            <person name="Rollins M."/>
            <person name="Thuy-Boun P.S."/>
        </authorList>
    </citation>
    <scope>NUCLEOTIDE SEQUENCE [LARGE SCALE GENOMIC DNA]</scope>
    <source>
        <strain evidence="2">F_SG_1</strain>
        <tissue evidence="2">Salivary glands</tissue>
    </source>
</reference>
<dbReference type="EMBL" id="JARKHS020007008">
    <property type="protein sequence ID" value="KAK8782119.1"/>
    <property type="molecule type" value="Genomic_DNA"/>
</dbReference>
<feature type="compositionally biased region" description="Polar residues" evidence="1">
    <location>
        <begin position="259"/>
        <end position="271"/>
    </location>
</feature>
<evidence type="ECO:0000256" key="1">
    <source>
        <dbReference type="SAM" id="MobiDB-lite"/>
    </source>
</evidence>
<protein>
    <submittedName>
        <fullName evidence="2">Uncharacterized protein</fullName>
    </submittedName>
</protein>
<feature type="region of interest" description="Disordered" evidence="1">
    <location>
        <begin position="241"/>
        <end position="279"/>
    </location>
</feature>
<organism evidence="2 3">
    <name type="scientific">Amblyomma americanum</name>
    <name type="common">Lone star tick</name>
    <dbReference type="NCBI Taxonomy" id="6943"/>
    <lineage>
        <taxon>Eukaryota</taxon>
        <taxon>Metazoa</taxon>
        <taxon>Ecdysozoa</taxon>
        <taxon>Arthropoda</taxon>
        <taxon>Chelicerata</taxon>
        <taxon>Arachnida</taxon>
        <taxon>Acari</taxon>
        <taxon>Parasitiformes</taxon>
        <taxon>Ixodida</taxon>
        <taxon>Ixodoidea</taxon>
        <taxon>Ixodidae</taxon>
        <taxon>Amblyomminae</taxon>
        <taxon>Amblyomma</taxon>
    </lineage>
</organism>
<accession>A0AAQ4F4U9</accession>
<name>A0AAQ4F4U9_AMBAM</name>